<evidence type="ECO:0000313" key="3">
    <source>
        <dbReference type="Proteomes" id="UP000016932"/>
    </source>
</evidence>
<feature type="region of interest" description="Disordered" evidence="1">
    <location>
        <begin position="1"/>
        <end position="22"/>
    </location>
</feature>
<feature type="compositionally biased region" description="Basic and acidic residues" evidence="1">
    <location>
        <begin position="1"/>
        <end position="15"/>
    </location>
</feature>
<protein>
    <submittedName>
        <fullName evidence="2">Uncharacterized protein</fullName>
    </submittedName>
</protein>
<dbReference type="Proteomes" id="UP000016932">
    <property type="component" value="Unassembled WGS sequence"/>
</dbReference>
<dbReference type="GeneID" id="19334232"/>
<proteinExistence type="predicted"/>
<gene>
    <name evidence="2" type="ORF">MYCFIDRAFT_179914</name>
</gene>
<evidence type="ECO:0000313" key="2">
    <source>
        <dbReference type="EMBL" id="EME77339.1"/>
    </source>
</evidence>
<keyword evidence="3" id="KW-1185">Reference proteome</keyword>
<dbReference type="HOGENOM" id="CLU_2923686_0_0_1"/>
<organism evidence="2 3">
    <name type="scientific">Pseudocercospora fijiensis (strain CIRAD86)</name>
    <name type="common">Black leaf streak disease fungus</name>
    <name type="synonym">Mycosphaerella fijiensis</name>
    <dbReference type="NCBI Taxonomy" id="383855"/>
    <lineage>
        <taxon>Eukaryota</taxon>
        <taxon>Fungi</taxon>
        <taxon>Dikarya</taxon>
        <taxon>Ascomycota</taxon>
        <taxon>Pezizomycotina</taxon>
        <taxon>Dothideomycetes</taxon>
        <taxon>Dothideomycetidae</taxon>
        <taxon>Mycosphaerellales</taxon>
        <taxon>Mycosphaerellaceae</taxon>
        <taxon>Pseudocercospora</taxon>
    </lineage>
</organism>
<evidence type="ECO:0000256" key="1">
    <source>
        <dbReference type="SAM" id="MobiDB-lite"/>
    </source>
</evidence>
<dbReference type="KEGG" id="pfj:MYCFIDRAFT_179914"/>
<dbReference type="AlphaFoldDB" id="M2ZDZ9"/>
<dbReference type="RefSeq" id="XP_007932101.1">
    <property type="nucleotide sequence ID" value="XM_007933910.1"/>
</dbReference>
<accession>M2ZDZ9</accession>
<dbReference type="EMBL" id="KB446566">
    <property type="protein sequence ID" value="EME77339.1"/>
    <property type="molecule type" value="Genomic_DNA"/>
</dbReference>
<feature type="region of interest" description="Disordered" evidence="1">
    <location>
        <begin position="36"/>
        <end position="61"/>
    </location>
</feature>
<dbReference type="VEuPathDB" id="FungiDB:MYCFIDRAFT_179914"/>
<name>M2ZDZ9_PSEFD</name>
<sequence length="61" mass="6918">MKTDENEEEAAHNPRQDFGNIRCGQSKINLSFQQSYGRIHHVAPRDSPPPAKATHSRQVPH</sequence>
<reference evidence="2 3" key="1">
    <citation type="journal article" date="2012" name="PLoS Pathog.">
        <title>Diverse lifestyles and strategies of plant pathogenesis encoded in the genomes of eighteen Dothideomycetes fungi.</title>
        <authorList>
            <person name="Ohm R.A."/>
            <person name="Feau N."/>
            <person name="Henrissat B."/>
            <person name="Schoch C.L."/>
            <person name="Horwitz B.A."/>
            <person name="Barry K.W."/>
            <person name="Condon B.J."/>
            <person name="Copeland A.C."/>
            <person name="Dhillon B."/>
            <person name="Glaser F."/>
            <person name="Hesse C.N."/>
            <person name="Kosti I."/>
            <person name="LaButti K."/>
            <person name="Lindquist E.A."/>
            <person name="Lucas S."/>
            <person name="Salamov A.A."/>
            <person name="Bradshaw R.E."/>
            <person name="Ciuffetti L."/>
            <person name="Hamelin R.C."/>
            <person name="Kema G.H.J."/>
            <person name="Lawrence C."/>
            <person name="Scott J.A."/>
            <person name="Spatafora J.W."/>
            <person name="Turgeon B.G."/>
            <person name="de Wit P.J.G.M."/>
            <person name="Zhong S."/>
            <person name="Goodwin S.B."/>
            <person name="Grigoriev I.V."/>
        </authorList>
    </citation>
    <scope>NUCLEOTIDE SEQUENCE [LARGE SCALE GENOMIC DNA]</scope>
    <source>
        <strain evidence="2 3">CIRAD86</strain>
    </source>
</reference>